<name>A0ABS7QAJ8_9ACTN</name>
<keyword evidence="3" id="KW-1185">Reference proteome</keyword>
<feature type="region of interest" description="Disordered" evidence="1">
    <location>
        <begin position="86"/>
        <end position="120"/>
    </location>
</feature>
<proteinExistence type="predicted"/>
<dbReference type="Proteomes" id="UP000778578">
    <property type="component" value="Unassembled WGS sequence"/>
</dbReference>
<evidence type="ECO:0000313" key="3">
    <source>
        <dbReference type="Proteomes" id="UP000778578"/>
    </source>
</evidence>
<sequence length="120" mass="13557">MGRDYRFNTIDFRPAAPGWRYVVLAEDGTMQVLPLPGWLIQEEIEYPSAGSDDGTPTGSRRVVAARMEDDYVEAFSSMPSFWCVIGPGEDEPSQQEVAEEQGRREAFRNRQQARKDNPTA</sequence>
<accession>A0ABS7QAJ8</accession>
<evidence type="ECO:0000313" key="2">
    <source>
        <dbReference type="EMBL" id="MBY8879754.1"/>
    </source>
</evidence>
<reference evidence="2 3" key="1">
    <citation type="submission" date="2021-08" db="EMBL/GenBank/DDBJ databases">
        <title>WGS of actinomycetes from Thailand.</title>
        <authorList>
            <person name="Thawai C."/>
        </authorList>
    </citation>
    <scope>NUCLEOTIDE SEQUENCE [LARGE SCALE GENOMIC DNA]</scope>
    <source>
        <strain evidence="2 3">PLK6-54</strain>
    </source>
</reference>
<feature type="compositionally biased region" description="Basic and acidic residues" evidence="1">
    <location>
        <begin position="100"/>
        <end position="120"/>
    </location>
</feature>
<gene>
    <name evidence="2" type="ORF">K7862_19225</name>
</gene>
<dbReference type="EMBL" id="JAINZZ010000023">
    <property type="protein sequence ID" value="MBY8879754.1"/>
    <property type="molecule type" value="Genomic_DNA"/>
</dbReference>
<feature type="compositionally biased region" description="Acidic residues" evidence="1">
    <location>
        <begin position="88"/>
        <end position="99"/>
    </location>
</feature>
<protein>
    <submittedName>
        <fullName evidence="2">Uncharacterized protein</fullName>
    </submittedName>
</protein>
<evidence type="ECO:0000256" key="1">
    <source>
        <dbReference type="SAM" id="MobiDB-lite"/>
    </source>
</evidence>
<dbReference type="RefSeq" id="WP_222964091.1">
    <property type="nucleotide sequence ID" value="NZ_JAINZZ010000023.1"/>
</dbReference>
<organism evidence="2 3">
    <name type="scientific">Actinacidiphila acidipaludis</name>
    <dbReference type="NCBI Taxonomy" id="2873382"/>
    <lineage>
        <taxon>Bacteria</taxon>
        <taxon>Bacillati</taxon>
        <taxon>Actinomycetota</taxon>
        <taxon>Actinomycetes</taxon>
        <taxon>Kitasatosporales</taxon>
        <taxon>Streptomycetaceae</taxon>
        <taxon>Actinacidiphila</taxon>
    </lineage>
</organism>
<comment type="caution">
    <text evidence="2">The sequence shown here is derived from an EMBL/GenBank/DDBJ whole genome shotgun (WGS) entry which is preliminary data.</text>
</comment>